<protein>
    <submittedName>
        <fullName evidence="2">Transcriptional regulator, CarD family</fullName>
    </submittedName>
</protein>
<accession>A0A315ZVW1</accession>
<dbReference type="InterPro" id="IPR042215">
    <property type="entry name" value="CarD-like_C"/>
</dbReference>
<evidence type="ECO:0000313" key="2">
    <source>
        <dbReference type="EMBL" id="SUQ15098.1"/>
    </source>
</evidence>
<organism evidence="2 3">
    <name type="scientific">Faecalicatena contorta</name>
    <dbReference type="NCBI Taxonomy" id="39482"/>
    <lineage>
        <taxon>Bacteria</taxon>
        <taxon>Bacillati</taxon>
        <taxon>Bacillota</taxon>
        <taxon>Clostridia</taxon>
        <taxon>Lachnospirales</taxon>
        <taxon>Lachnospiraceae</taxon>
        <taxon>Faecalicatena</taxon>
    </lineage>
</organism>
<feature type="domain" description="CarD-like/TRCF RNAP-interacting" evidence="1">
    <location>
        <begin position="5"/>
        <end position="61"/>
    </location>
</feature>
<dbReference type="InterPro" id="IPR003711">
    <property type="entry name" value="CarD-like/TRCF_RID"/>
</dbReference>
<reference evidence="3" key="1">
    <citation type="submission" date="2017-07" db="EMBL/GenBank/DDBJ databases">
        <authorList>
            <person name="Varghese N."/>
            <person name="Submissions S."/>
        </authorList>
    </citation>
    <scope>NUCLEOTIDE SEQUENCE [LARGE SCALE GENOMIC DNA]</scope>
    <source>
        <strain evidence="3">NLAE-zl-C134</strain>
    </source>
</reference>
<evidence type="ECO:0000313" key="3">
    <source>
        <dbReference type="Proteomes" id="UP000254051"/>
    </source>
</evidence>
<sequence length="165" mass="19354">MKMSTGEVVVYKYKGMYKVEDVGTLGFSFADRKKQYYTLQSIDNSTDRAYVPTEDKVNLRKPVSKDEVLDLIHEMNDIEVLWVENERTREREYMACIANNSLKGWMKILKTLTMRAESRGKISSMDKKYQQLTEHALYSELSYVLDIPVNMVKKFLREEKDKEGV</sequence>
<dbReference type="Proteomes" id="UP000254051">
    <property type="component" value="Unassembled WGS sequence"/>
</dbReference>
<dbReference type="RefSeq" id="WP_242992418.1">
    <property type="nucleotide sequence ID" value="NZ_QGDS01000009.1"/>
</dbReference>
<dbReference type="EMBL" id="UHJJ01000009">
    <property type="protein sequence ID" value="SUQ15098.1"/>
    <property type="molecule type" value="Genomic_DNA"/>
</dbReference>
<keyword evidence="3" id="KW-1185">Reference proteome</keyword>
<dbReference type="Gene3D" id="1.20.58.1290">
    <property type="entry name" value="CarD-like, C-terminal domain"/>
    <property type="match status" value="1"/>
</dbReference>
<dbReference type="Pfam" id="PF02559">
    <property type="entry name" value="CarD_TRCF_RID"/>
    <property type="match status" value="1"/>
</dbReference>
<name>A0A315ZVW1_9FIRM</name>
<dbReference type="AlphaFoldDB" id="A0A315ZVW1"/>
<evidence type="ECO:0000259" key="1">
    <source>
        <dbReference type="Pfam" id="PF02559"/>
    </source>
</evidence>
<gene>
    <name evidence="2" type="ORF">SAMN05216529_109151</name>
</gene>
<proteinExistence type="predicted"/>
<dbReference type="Gene3D" id="2.40.10.170">
    <property type="match status" value="1"/>
</dbReference>